<dbReference type="AlphaFoldDB" id="A0A5E8CGB3"/>
<proteinExistence type="predicted"/>
<protein>
    <submittedName>
        <fullName evidence="2">Uncharacterized protein</fullName>
    </submittedName>
</protein>
<feature type="transmembrane region" description="Helical" evidence="1">
    <location>
        <begin position="6"/>
        <end position="26"/>
    </location>
</feature>
<name>A0A5E8CGB3_9ZZZZ</name>
<evidence type="ECO:0000256" key="1">
    <source>
        <dbReference type="SAM" id="Phobius"/>
    </source>
</evidence>
<sequence length="77" mass="9466">MLRINAIICYIFINTLFSLIQFQRLWRRKYYLRKLVIPKLKYREYTGKGAFVPLEILKPSFQPKYRVGYELKPNPFY</sequence>
<keyword evidence="1" id="KW-1133">Transmembrane helix</keyword>
<keyword evidence="1" id="KW-0812">Transmembrane</keyword>
<accession>A0A5E8CGB3</accession>
<organism evidence="2">
    <name type="scientific">seawater metagenome</name>
    <dbReference type="NCBI Taxonomy" id="1561972"/>
    <lineage>
        <taxon>unclassified sequences</taxon>
        <taxon>metagenomes</taxon>
        <taxon>ecological metagenomes</taxon>
    </lineage>
</organism>
<dbReference type="EMBL" id="CABVLZ010000001">
    <property type="protein sequence ID" value="VVU94483.1"/>
    <property type="molecule type" value="Genomic_DNA"/>
</dbReference>
<keyword evidence="1" id="KW-0472">Membrane</keyword>
<evidence type="ECO:0000313" key="2">
    <source>
        <dbReference type="EMBL" id="VVU94483.1"/>
    </source>
</evidence>
<reference evidence="2" key="1">
    <citation type="submission" date="2019-09" db="EMBL/GenBank/DDBJ databases">
        <authorList>
            <person name="Needham M D."/>
        </authorList>
    </citation>
    <scope>NUCLEOTIDE SEQUENCE</scope>
</reference>
<gene>
    <name evidence="2" type="ORF">CPAV1605_205</name>
</gene>